<reference evidence="2" key="2">
    <citation type="submission" date="2021-08" db="EMBL/GenBank/DDBJ databases">
        <authorList>
            <person name="Eriksson T."/>
        </authorList>
    </citation>
    <scope>NUCLEOTIDE SEQUENCE</scope>
    <source>
        <strain evidence="2">Stoneville</strain>
        <tissue evidence="2">Whole head</tissue>
    </source>
</reference>
<dbReference type="Proteomes" id="UP000719412">
    <property type="component" value="Unassembled WGS sequence"/>
</dbReference>
<proteinExistence type="predicted"/>
<dbReference type="GO" id="GO:0071944">
    <property type="term" value="C:cell periphery"/>
    <property type="evidence" value="ECO:0007669"/>
    <property type="project" value="UniProtKB-ARBA"/>
</dbReference>
<dbReference type="Gene3D" id="3.10.20.90">
    <property type="entry name" value="Phosphatidylinositol 3-kinase Catalytic Subunit, Chain A, domain 1"/>
    <property type="match status" value="1"/>
</dbReference>
<dbReference type="PANTHER" id="PTHR11243">
    <property type="entry name" value="GROWTH FACTOR RECEPTOR-BOUND PROTEIN"/>
    <property type="match status" value="1"/>
</dbReference>
<evidence type="ECO:0000313" key="3">
    <source>
        <dbReference type="Proteomes" id="UP000719412"/>
    </source>
</evidence>
<keyword evidence="3" id="KW-1185">Reference proteome</keyword>
<feature type="compositionally biased region" description="Polar residues" evidence="1">
    <location>
        <begin position="37"/>
        <end position="48"/>
    </location>
</feature>
<dbReference type="InterPro" id="IPR029071">
    <property type="entry name" value="Ubiquitin-like_domsf"/>
</dbReference>
<dbReference type="SUPFAM" id="SSF54236">
    <property type="entry name" value="Ubiquitin-like"/>
    <property type="match status" value="1"/>
</dbReference>
<dbReference type="InterPro" id="IPR039664">
    <property type="entry name" value="GRB/APBB1IP"/>
</dbReference>
<sequence>MDVFTGETPVNNARNGAPFMSAASYIGCDLRRPGGRNSLTPSVAQDAQTAAHDEDNRPGASRSVRIARRRGRLRNADKGSRTSRGHSEREMPPRGKNTVRMLSRLLNPATMQLTDFGCGSSRNFSALSLPIDKSDWCRFPRMKCVCAETSGYERLNENFLDYQTVSEDKDNATNEKEEEIVFYNDDGSFQTVIVERNLCASDLCQLLALKNRVSKSVNWSIVEHWQEYGLGESIKITPKMHRASCLRENRSVAEKMTEVGGVTAPRNNSTPPPELGRFVDESRRFRANGMATSRIKTPLKIAADGGQHDTGDVEFSFVRKSICHDFLLANYGADLSFIGNGNCNGTAVKCQQSIGTHTPPLKKCVAHGSHRKEECCRGARSSSPSKNFAEEDRTERQTGNVFSTVTMFSLFTFRSWRGWSGWRQLQSYIAEGTARRTCRRAPPWVAWASAVIKIGGGVVDELFTPLDLRSRRQRFLEDHEYVLSASRDMRGYSRHAQYRYVFRKDYRKYEFFHDPQQFFPADMLNVTKDDFPLLTNVNENYLQNLVLQEGKSPVVFSQVWIKDQQKQAWGKAFLLLREKKLYLSYKIQVLAKFLRAAKIRETARLAKIEEYSVVGDLLRFLAVDLEINLRELLWYAHAAALKLQSSRKIVTHKCKNDNAPTFIVLQRPQTNGAAFYPPIDRNGASRAVKSQEIFCETPGILRNKVAGIRPAYITSLFKVNLSIFYRFGS</sequence>
<protein>
    <submittedName>
        <fullName evidence="2">Uncharacterized protein</fullName>
    </submittedName>
</protein>
<reference evidence="2" key="1">
    <citation type="journal article" date="2020" name="J Insects Food Feed">
        <title>The yellow mealworm (Tenebrio molitor) genome: a resource for the emerging insects as food and feed industry.</title>
        <authorList>
            <person name="Eriksson T."/>
            <person name="Andere A."/>
            <person name="Kelstrup H."/>
            <person name="Emery V."/>
            <person name="Picard C."/>
        </authorList>
    </citation>
    <scope>NUCLEOTIDE SEQUENCE</scope>
    <source>
        <strain evidence="2">Stoneville</strain>
        <tissue evidence="2">Whole head</tissue>
    </source>
</reference>
<comment type="caution">
    <text evidence="2">The sequence shown here is derived from an EMBL/GenBank/DDBJ whole genome shotgun (WGS) entry which is preliminary data.</text>
</comment>
<accession>A0A8J6HBR4</accession>
<dbReference type="AlphaFoldDB" id="A0A8J6HBR4"/>
<gene>
    <name evidence="2" type="ORF">GEV33_011947</name>
</gene>
<dbReference type="Gene3D" id="2.30.29.30">
    <property type="entry name" value="Pleckstrin-homology domain (PH domain)/Phosphotyrosine-binding domain (PTB)"/>
    <property type="match status" value="1"/>
</dbReference>
<organism evidence="2 3">
    <name type="scientific">Tenebrio molitor</name>
    <name type="common">Yellow mealworm beetle</name>
    <dbReference type="NCBI Taxonomy" id="7067"/>
    <lineage>
        <taxon>Eukaryota</taxon>
        <taxon>Metazoa</taxon>
        <taxon>Ecdysozoa</taxon>
        <taxon>Arthropoda</taxon>
        <taxon>Hexapoda</taxon>
        <taxon>Insecta</taxon>
        <taxon>Pterygota</taxon>
        <taxon>Neoptera</taxon>
        <taxon>Endopterygota</taxon>
        <taxon>Coleoptera</taxon>
        <taxon>Polyphaga</taxon>
        <taxon>Cucujiformia</taxon>
        <taxon>Tenebrionidae</taxon>
        <taxon>Tenebrio</taxon>
    </lineage>
</organism>
<dbReference type="EMBL" id="JABDTM020027230">
    <property type="protein sequence ID" value="KAH0810843.1"/>
    <property type="molecule type" value="Genomic_DNA"/>
</dbReference>
<dbReference type="GO" id="GO:0048699">
    <property type="term" value="P:generation of neurons"/>
    <property type="evidence" value="ECO:0007669"/>
    <property type="project" value="UniProtKB-ARBA"/>
</dbReference>
<evidence type="ECO:0000313" key="2">
    <source>
        <dbReference type="EMBL" id="KAH0810843.1"/>
    </source>
</evidence>
<name>A0A8J6HBR4_TENMO</name>
<feature type="region of interest" description="Disordered" evidence="1">
    <location>
        <begin position="36"/>
        <end position="96"/>
    </location>
</feature>
<dbReference type="InterPro" id="IPR011993">
    <property type="entry name" value="PH-like_dom_sf"/>
</dbReference>
<feature type="compositionally biased region" description="Basic and acidic residues" evidence="1">
    <location>
        <begin position="74"/>
        <end position="93"/>
    </location>
</feature>
<evidence type="ECO:0000256" key="1">
    <source>
        <dbReference type="SAM" id="MobiDB-lite"/>
    </source>
</evidence>
<dbReference type="PANTHER" id="PTHR11243:SF38">
    <property type="entry name" value="GROWTH FACTOR RECEPTOR-BOUND PROTEIN 14-LIKE ISOFORM X1"/>
    <property type="match status" value="1"/>
</dbReference>